<dbReference type="SUPFAM" id="SSF56219">
    <property type="entry name" value="DNase I-like"/>
    <property type="match status" value="1"/>
</dbReference>
<keyword evidence="11" id="KW-1185">Reference proteome</keyword>
<feature type="transmembrane region" description="Helical" evidence="8">
    <location>
        <begin position="790"/>
        <end position="809"/>
    </location>
</feature>
<feature type="domain" description="Major facilitator superfamily (MFS) profile" evidence="9">
    <location>
        <begin position="374"/>
        <end position="813"/>
    </location>
</feature>
<evidence type="ECO:0000256" key="6">
    <source>
        <dbReference type="ARBA" id="ARBA00022989"/>
    </source>
</evidence>
<dbReference type="PANTHER" id="PTHR48021">
    <property type="match status" value="1"/>
</dbReference>
<dbReference type="Proteomes" id="UP000494163">
    <property type="component" value="Chromosome 3R"/>
</dbReference>
<dbReference type="InterPro" id="IPR036691">
    <property type="entry name" value="Endo/exonu/phosph_ase_sf"/>
</dbReference>
<proteinExistence type="predicted"/>
<dbReference type="InterPro" id="IPR020846">
    <property type="entry name" value="MFS_dom"/>
</dbReference>
<dbReference type="InterPro" id="IPR044775">
    <property type="entry name" value="MFS_ERD6/Tret1-like"/>
</dbReference>
<evidence type="ECO:0000256" key="2">
    <source>
        <dbReference type="ARBA" id="ARBA00022448"/>
    </source>
</evidence>
<feature type="transmembrane region" description="Helical" evidence="8">
    <location>
        <begin position="624"/>
        <end position="646"/>
    </location>
</feature>
<dbReference type="InterPro" id="IPR036259">
    <property type="entry name" value="MFS_trans_sf"/>
</dbReference>
<keyword evidence="3" id="KW-1003">Cell membrane</keyword>
<evidence type="ECO:0000313" key="10">
    <source>
        <dbReference type="EMBL" id="ALC45287.1"/>
    </source>
</evidence>
<feature type="transmembrane region" description="Helical" evidence="8">
    <location>
        <begin position="720"/>
        <end position="751"/>
    </location>
</feature>
<evidence type="ECO:0000256" key="4">
    <source>
        <dbReference type="ARBA" id="ARBA00022597"/>
    </source>
</evidence>
<dbReference type="GO" id="GO:0003824">
    <property type="term" value="F:catalytic activity"/>
    <property type="evidence" value="ECO:0007669"/>
    <property type="project" value="InterPro"/>
</dbReference>
<dbReference type="Gene3D" id="3.60.10.10">
    <property type="entry name" value="Endonuclease/exonuclease/phosphatase"/>
    <property type="match status" value="1"/>
</dbReference>
<comment type="subcellular location">
    <subcellularLocation>
        <location evidence="1">Cell membrane</location>
        <topology evidence="1">Multi-pass membrane protein</topology>
    </subcellularLocation>
</comment>
<dbReference type="InterPro" id="IPR005828">
    <property type="entry name" value="MFS_sugar_transport-like"/>
</dbReference>
<dbReference type="Gene3D" id="1.20.1250.20">
    <property type="entry name" value="MFS general substrate transporter like domains"/>
    <property type="match status" value="1"/>
</dbReference>
<feature type="transmembrane region" description="Helical" evidence="8">
    <location>
        <begin position="444"/>
        <end position="463"/>
    </location>
</feature>
<dbReference type="EMBL" id="CP012526">
    <property type="protein sequence ID" value="ALC45287.1"/>
    <property type="molecule type" value="Genomic_DNA"/>
</dbReference>
<dbReference type="CDD" id="cd17358">
    <property type="entry name" value="MFS_GLUT6_8_Class3_like"/>
    <property type="match status" value="1"/>
</dbReference>
<dbReference type="InterPro" id="IPR005829">
    <property type="entry name" value="Sugar_transporter_CS"/>
</dbReference>
<evidence type="ECO:0000256" key="1">
    <source>
        <dbReference type="ARBA" id="ARBA00004651"/>
    </source>
</evidence>
<feature type="transmembrane region" description="Helical" evidence="8">
    <location>
        <begin position="503"/>
        <end position="521"/>
    </location>
</feature>
<dbReference type="STRING" id="30019.A0A0M4F1T1"/>
<evidence type="ECO:0000256" key="5">
    <source>
        <dbReference type="ARBA" id="ARBA00022692"/>
    </source>
</evidence>
<reference evidence="10 11" key="1">
    <citation type="submission" date="2015-08" db="EMBL/GenBank/DDBJ databases">
        <title>Ancestral chromatin configuration constrains chromatin evolution on differentiating sex chromosomes in Drosophila.</title>
        <authorList>
            <person name="Zhou Q."/>
            <person name="Bachtrog D."/>
        </authorList>
    </citation>
    <scope>NUCLEOTIDE SEQUENCE [LARGE SCALE GENOMIC DNA]</scope>
    <source>
        <tissue evidence="10">Whole larvae</tissue>
    </source>
</reference>
<dbReference type="PROSITE" id="PS50850">
    <property type="entry name" value="MFS"/>
    <property type="match status" value="1"/>
</dbReference>
<feature type="transmembrane region" description="Helical" evidence="8">
    <location>
        <begin position="658"/>
        <end position="682"/>
    </location>
</feature>
<protein>
    <submittedName>
        <fullName evidence="10">CG14606</fullName>
    </submittedName>
</protein>
<keyword evidence="2" id="KW-0813">Transport</keyword>
<evidence type="ECO:0000256" key="3">
    <source>
        <dbReference type="ARBA" id="ARBA00022475"/>
    </source>
</evidence>
<evidence type="ECO:0000259" key="9">
    <source>
        <dbReference type="PROSITE" id="PS50850"/>
    </source>
</evidence>
<organism evidence="10 11">
    <name type="scientific">Drosophila busckii</name>
    <name type="common">Fruit fly</name>
    <dbReference type="NCBI Taxonomy" id="30019"/>
    <lineage>
        <taxon>Eukaryota</taxon>
        <taxon>Metazoa</taxon>
        <taxon>Ecdysozoa</taxon>
        <taxon>Arthropoda</taxon>
        <taxon>Hexapoda</taxon>
        <taxon>Insecta</taxon>
        <taxon>Pterygota</taxon>
        <taxon>Neoptera</taxon>
        <taxon>Endopterygota</taxon>
        <taxon>Diptera</taxon>
        <taxon>Brachycera</taxon>
        <taxon>Muscomorpha</taxon>
        <taxon>Ephydroidea</taxon>
        <taxon>Drosophilidae</taxon>
        <taxon>Drosophila</taxon>
    </lineage>
</organism>
<accession>A0A0M4F1T1</accession>
<dbReference type="FunFam" id="1.20.1250.20:FF:000218">
    <property type="entry name" value="facilitated trehalose transporter Tret1"/>
    <property type="match status" value="1"/>
</dbReference>
<dbReference type="PANTHER" id="PTHR48021:SF33">
    <property type="entry name" value="AT22075P-RELATED"/>
    <property type="match status" value="1"/>
</dbReference>
<keyword evidence="6 8" id="KW-1133">Transmembrane helix</keyword>
<name>A0A0M4F1T1_DROBS</name>
<dbReference type="GO" id="GO:0005886">
    <property type="term" value="C:plasma membrane"/>
    <property type="evidence" value="ECO:0007669"/>
    <property type="project" value="UniProtKB-SubCell"/>
</dbReference>
<dbReference type="InterPro" id="IPR005135">
    <property type="entry name" value="Endo/exonuclease/phosphatase"/>
</dbReference>
<feature type="transmembrane region" description="Helical" evidence="8">
    <location>
        <begin position="689"/>
        <end position="708"/>
    </location>
</feature>
<feature type="transmembrane region" description="Helical" evidence="8">
    <location>
        <begin position="527"/>
        <end position="549"/>
    </location>
</feature>
<feature type="transmembrane region" description="Helical" evidence="8">
    <location>
        <begin position="758"/>
        <end position="778"/>
    </location>
</feature>
<feature type="transmembrane region" description="Helical" evidence="8">
    <location>
        <begin position="469"/>
        <end position="491"/>
    </location>
</feature>
<dbReference type="Pfam" id="PF14529">
    <property type="entry name" value="Exo_endo_phos_2"/>
    <property type="match status" value="1"/>
</dbReference>
<dbReference type="PROSITE" id="PS00217">
    <property type="entry name" value="SUGAR_TRANSPORT_2"/>
    <property type="match status" value="1"/>
</dbReference>
<keyword evidence="4" id="KW-0762">Sugar transport</keyword>
<keyword evidence="7 8" id="KW-0472">Membrane</keyword>
<dbReference type="GO" id="GO:0051119">
    <property type="term" value="F:sugar transmembrane transporter activity"/>
    <property type="evidence" value="ECO:0007669"/>
    <property type="project" value="InterPro"/>
</dbReference>
<evidence type="ECO:0000256" key="8">
    <source>
        <dbReference type="SAM" id="Phobius"/>
    </source>
</evidence>
<dbReference type="Pfam" id="PF00083">
    <property type="entry name" value="Sugar_tr"/>
    <property type="match status" value="1"/>
</dbReference>
<feature type="transmembrane region" description="Helical" evidence="8">
    <location>
        <begin position="416"/>
        <end position="437"/>
    </location>
</feature>
<sequence>MMTAVELELRGKRPILLTGDFNAWSRTWGSEFTNSRGRLVEDTVAAMDLVLLNTPGAYTFECSRGRSIIDLAFADRVTANRATWKVEETIHTHSDHKAIILELSNGAPQVERRAVQQKWKKSSFNLEAFLQAWQGTHLLGTTAEDIAEELANKIEAACNASMTRGRYTGKRKQAYWWTSEIADLRKACIKARRRAKRATLRPTFEELHGVYHVRKWELKKAIVRSKNLCFRKMRDKADVEPWGMAYQTIMRKVKGPTAPQPKCPILLEKAVLTLFPPQEETSAEALPTIEPSDVPPVTTEEVLHTLCRINDNKAPGPDGVPNMAFKAAVRELPHIFAHVYSTCLTEGTFPSRWKLQRLVLLLKPGKQPHQPSSYRPLLNIMTLTHGVGVGWLAPSLPLLGSEESPLGEAISIVEASWVGSLIGLGSLTGNIIFGTLLDRLGRKLCMYLIAIPNMIYWILIYTAENVTYLYVGRFLAGISGGGCYVVLPIFISEIADSNIRGALASLPLMYVSIGMILGYLLTSFLSYYVMPCVAIALPVIYFLTIISLWETPQYLLKQGRDTLAERSYYFYKNLSLSPSDNDNELAQHDAAKQEFETFKQQVLSGGIRETITWRDFLNRSTLKIFVINFTLIICNQLSGSFALFNYTSHIFNELETQIAANTCTIVMGASQVLGIVCAVSLVDRLGRRPLLLTSFVGMGFGELSIGLLKQFAPSDLLAQLNWLPLLLMCLVAFIASLGVISLVFVIVIELLPAKIRSVGTSICMVTLSMFIFVSLKIYPLMIFGPGLSATMYMSAAACAFGFSVMSLFLPETKGKLLTN</sequence>
<keyword evidence="5 8" id="KW-0812">Transmembrane</keyword>
<dbReference type="AlphaFoldDB" id="A0A0M4F1T1"/>
<evidence type="ECO:0000313" key="11">
    <source>
        <dbReference type="Proteomes" id="UP000494163"/>
    </source>
</evidence>
<dbReference type="OrthoDB" id="6612291at2759"/>
<dbReference type="InterPro" id="IPR050549">
    <property type="entry name" value="MFS_Trehalose_Transporter"/>
</dbReference>
<gene>
    <name evidence="10" type="ORF">Dbus_chr3Rg37</name>
</gene>
<dbReference type="SUPFAM" id="SSF103473">
    <property type="entry name" value="MFS general substrate transporter"/>
    <property type="match status" value="1"/>
</dbReference>
<evidence type="ECO:0000256" key="7">
    <source>
        <dbReference type="ARBA" id="ARBA00023136"/>
    </source>
</evidence>